<evidence type="ECO:0000313" key="2">
    <source>
        <dbReference type="Proteomes" id="UP000199597"/>
    </source>
</evidence>
<dbReference type="EMBL" id="LT629766">
    <property type="protein sequence ID" value="SDT15517.1"/>
    <property type="molecule type" value="Genomic_DNA"/>
</dbReference>
<evidence type="ECO:0000313" key="1">
    <source>
        <dbReference type="EMBL" id="SDT15517.1"/>
    </source>
</evidence>
<accession>A0A1H1Y245</accession>
<dbReference type="Proteomes" id="UP000199597">
    <property type="component" value="Chromosome I"/>
</dbReference>
<gene>
    <name evidence="1" type="ORF">SAMN04489752_3521</name>
</gene>
<sequence length="48" mass="5351">MPADGSDFDRRRSAISYRMWIVSPKKTGALNRQSLTPRNAVIGRSLSS</sequence>
<proteinExistence type="predicted"/>
<protein>
    <submittedName>
        <fullName evidence="1">Uncharacterized protein</fullName>
    </submittedName>
</protein>
<organism evidence="1 2">
    <name type="scientific">Brevibacterium siliguriense</name>
    <dbReference type="NCBI Taxonomy" id="1136497"/>
    <lineage>
        <taxon>Bacteria</taxon>
        <taxon>Bacillati</taxon>
        <taxon>Actinomycetota</taxon>
        <taxon>Actinomycetes</taxon>
        <taxon>Micrococcales</taxon>
        <taxon>Brevibacteriaceae</taxon>
        <taxon>Brevibacterium</taxon>
    </lineage>
</organism>
<dbReference type="AlphaFoldDB" id="A0A1H1Y245"/>
<reference evidence="2" key="1">
    <citation type="submission" date="2016-10" db="EMBL/GenBank/DDBJ databases">
        <authorList>
            <person name="Varghese N."/>
            <person name="Submissions S."/>
        </authorList>
    </citation>
    <scope>NUCLEOTIDE SEQUENCE [LARGE SCALE GENOMIC DNA]</scope>
    <source>
        <strain evidence="2">DSM 23676</strain>
    </source>
</reference>
<keyword evidence="2" id="KW-1185">Reference proteome</keyword>
<name>A0A1H1Y245_9MICO</name>